<evidence type="ECO:0000313" key="1">
    <source>
        <dbReference type="EMBL" id="CBN78117.1"/>
    </source>
</evidence>
<name>D8LU75_ECTSI</name>
<evidence type="ECO:0000313" key="2">
    <source>
        <dbReference type="Proteomes" id="UP000002630"/>
    </source>
</evidence>
<sequence length="265" mass="29544">MDKSGASGARRVATEQWRKDELVFDTVQWRRGDGFAADVMASRWKLLHGGCVESLRNHKGRSCKWITIFRHPIARLLSAYDHCLGAPKDPVCPPTESTGLAAFAELWGNFAMRQFALAAVSPSAVKEWAAQRQARTGTSMWYLVKEYLARGGIAEDEVLGSKLEPVKGLLSTQYAAVGIAQELKTTMVLFSKALSMEGLDWSSSWATLGINEEDKQDSEYDITESEPFRQALENPRIVSALRLDMSLYEHAVHVFKDQVAQFGIE</sequence>
<dbReference type="AlphaFoldDB" id="D8LU75"/>
<proteinExistence type="predicted"/>
<dbReference type="EMBL" id="FN649744">
    <property type="protein sequence ID" value="CBN78117.1"/>
    <property type="molecule type" value="Genomic_DNA"/>
</dbReference>
<evidence type="ECO:0008006" key="3">
    <source>
        <dbReference type="Google" id="ProtNLM"/>
    </source>
</evidence>
<reference evidence="1 2" key="1">
    <citation type="journal article" date="2010" name="Nature">
        <title>The Ectocarpus genome and the independent evolution of multicellularity in brown algae.</title>
        <authorList>
            <person name="Cock J.M."/>
            <person name="Sterck L."/>
            <person name="Rouze P."/>
            <person name="Scornet D."/>
            <person name="Allen A.E."/>
            <person name="Amoutzias G."/>
            <person name="Anthouard V."/>
            <person name="Artiguenave F."/>
            <person name="Aury J.M."/>
            <person name="Badger J.H."/>
            <person name="Beszteri B."/>
            <person name="Billiau K."/>
            <person name="Bonnet E."/>
            <person name="Bothwell J.H."/>
            <person name="Bowler C."/>
            <person name="Boyen C."/>
            <person name="Brownlee C."/>
            <person name="Carrano C.J."/>
            <person name="Charrier B."/>
            <person name="Cho G.Y."/>
            <person name="Coelho S.M."/>
            <person name="Collen J."/>
            <person name="Corre E."/>
            <person name="Da Silva C."/>
            <person name="Delage L."/>
            <person name="Delaroque N."/>
            <person name="Dittami S.M."/>
            <person name="Doulbeau S."/>
            <person name="Elias M."/>
            <person name="Farnham G."/>
            <person name="Gachon C.M."/>
            <person name="Gschloessl B."/>
            <person name="Heesch S."/>
            <person name="Jabbari K."/>
            <person name="Jubin C."/>
            <person name="Kawai H."/>
            <person name="Kimura K."/>
            <person name="Kloareg B."/>
            <person name="Kupper F.C."/>
            <person name="Lang D."/>
            <person name="Le Bail A."/>
            <person name="Leblanc C."/>
            <person name="Lerouge P."/>
            <person name="Lohr M."/>
            <person name="Lopez P.J."/>
            <person name="Martens C."/>
            <person name="Maumus F."/>
            <person name="Michel G."/>
            <person name="Miranda-Saavedra D."/>
            <person name="Morales J."/>
            <person name="Moreau H."/>
            <person name="Motomura T."/>
            <person name="Nagasato C."/>
            <person name="Napoli C.A."/>
            <person name="Nelson D.R."/>
            <person name="Nyvall-Collen P."/>
            <person name="Peters A.F."/>
            <person name="Pommier C."/>
            <person name="Potin P."/>
            <person name="Poulain J."/>
            <person name="Quesneville H."/>
            <person name="Read B."/>
            <person name="Rensing S.A."/>
            <person name="Ritter A."/>
            <person name="Rousvoal S."/>
            <person name="Samanta M."/>
            <person name="Samson G."/>
            <person name="Schroeder D.C."/>
            <person name="Segurens B."/>
            <person name="Strittmatter M."/>
            <person name="Tonon T."/>
            <person name="Tregear J.W."/>
            <person name="Valentin K."/>
            <person name="von Dassow P."/>
            <person name="Yamagishi T."/>
            <person name="Van de Peer Y."/>
            <person name="Wincker P."/>
        </authorList>
    </citation>
    <scope>NUCLEOTIDE SEQUENCE [LARGE SCALE GENOMIC DNA]</scope>
    <source>
        <strain evidence="2">Ec32 / CCAP1310/4</strain>
    </source>
</reference>
<accession>D8LU75</accession>
<keyword evidence="2" id="KW-1185">Reference proteome</keyword>
<dbReference type="EMBL" id="FN649191">
    <property type="protein sequence ID" value="CBN78117.1"/>
    <property type="molecule type" value="Genomic_DNA"/>
</dbReference>
<dbReference type="InterPro" id="IPR027417">
    <property type="entry name" value="P-loop_NTPase"/>
</dbReference>
<dbReference type="OrthoDB" id="10352088at2759"/>
<protein>
    <recommendedName>
        <fullName evidence="3">Sulfotransferase</fullName>
    </recommendedName>
</protein>
<dbReference type="Proteomes" id="UP000002630">
    <property type="component" value="Linkage Group LG19"/>
</dbReference>
<organism evidence="1 2">
    <name type="scientific">Ectocarpus siliculosus</name>
    <name type="common">Brown alga</name>
    <name type="synonym">Conferva siliculosa</name>
    <dbReference type="NCBI Taxonomy" id="2880"/>
    <lineage>
        <taxon>Eukaryota</taxon>
        <taxon>Sar</taxon>
        <taxon>Stramenopiles</taxon>
        <taxon>Ochrophyta</taxon>
        <taxon>PX clade</taxon>
        <taxon>Phaeophyceae</taxon>
        <taxon>Ectocarpales</taxon>
        <taxon>Ectocarpaceae</taxon>
        <taxon>Ectocarpus</taxon>
    </lineage>
</organism>
<gene>
    <name evidence="1" type="ORF">Esi_0095_0089</name>
</gene>
<dbReference type="Gene3D" id="3.40.50.300">
    <property type="entry name" value="P-loop containing nucleotide triphosphate hydrolases"/>
    <property type="match status" value="1"/>
</dbReference>
<dbReference type="InParanoid" id="D8LU75"/>